<reference evidence="1 2" key="1">
    <citation type="submission" date="2020-08" db="EMBL/GenBank/DDBJ databases">
        <title>Sequencing the genomes of 1000 actinobacteria strains.</title>
        <authorList>
            <person name="Klenk H.-P."/>
        </authorList>
    </citation>
    <scope>NUCLEOTIDE SEQUENCE [LARGE SCALE GENOMIC DNA]</scope>
    <source>
        <strain evidence="1 2">DSM 44593</strain>
    </source>
</reference>
<protein>
    <submittedName>
        <fullName evidence="1">Uncharacterized protein</fullName>
    </submittedName>
</protein>
<sequence>MEGSGPKSAVKRRRSASWWRLVTG</sequence>
<accession>A0A841E6G5</accession>
<evidence type="ECO:0000313" key="1">
    <source>
        <dbReference type="EMBL" id="MBB5998044.1"/>
    </source>
</evidence>
<comment type="caution">
    <text evidence="1">The sequence shown here is derived from an EMBL/GenBank/DDBJ whole genome shotgun (WGS) entry which is preliminary data.</text>
</comment>
<organism evidence="1 2">
    <name type="scientific">Streptomonospora salina</name>
    <dbReference type="NCBI Taxonomy" id="104205"/>
    <lineage>
        <taxon>Bacteria</taxon>
        <taxon>Bacillati</taxon>
        <taxon>Actinomycetota</taxon>
        <taxon>Actinomycetes</taxon>
        <taxon>Streptosporangiales</taxon>
        <taxon>Nocardiopsidaceae</taxon>
        <taxon>Streptomonospora</taxon>
    </lineage>
</organism>
<dbReference type="EMBL" id="JACHLY010000001">
    <property type="protein sequence ID" value="MBB5998044.1"/>
    <property type="molecule type" value="Genomic_DNA"/>
</dbReference>
<dbReference type="Proteomes" id="UP000578077">
    <property type="component" value="Unassembled WGS sequence"/>
</dbReference>
<keyword evidence="2" id="KW-1185">Reference proteome</keyword>
<evidence type="ECO:0000313" key="2">
    <source>
        <dbReference type="Proteomes" id="UP000578077"/>
    </source>
</evidence>
<dbReference type="AlphaFoldDB" id="A0A841E6G5"/>
<name>A0A841E6G5_9ACTN</name>
<gene>
    <name evidence="1" type="ORF">HNR25_001795</name>
</gene>
<proteinExistence type="predicted"/>